<reference evidence="2 3" key="1">
    <citation type="journal article" date="2012" name="J. Bacteriol.">
        <title>Genome Sequence of Pectin-Degrading Alishewanella agri, Isolated from Landfill Soil.</title>
        <authorList>
            <person name="Kim J."/>
            <person name="Jung J."/>
            <person name="Sung J.S."/>
            <person name="Chun J."/>
            <person name="Park W."/>
        </authorList>
    </citation>
    <scope>NUCLEOTIDE SEQUENCE [LARGE SCALE GENOMIC DNA]</scope>
    <source>
        <strain evidence="2 3">BL06</strain>
    </source>
</reference>
<feature type="transmembrane region" description="Helical" evidence="1">
    <location>
        <begin position="35"/>
        <end position="55"/>
    </location>
</feature>
<dbReference type="eggNOG" id="ENOG50331WW">
    <property type="taxonomic scope" value="Bacteria"/>
</dbReference>
<feature type="transmembrane region" description="Helical" evidence="1">
    <location>
        <begin position="7"/>
        <end position="29"/>
    </location>
</feature>
<accession>I9P2T6</accession>
<dbReference type="PATRIC" id="fig|1195246.3.peg.1387"/>
<gene>
    <name evidence="2" type="ORF">AGRI_07035</name>
</gene>
<feature type="transmembrane region" description="Helical" evidence="1">
    <location>
        <begin position="67"/>
        <end position="87"/>
    </location>
</feature>
<evidence type="ECO:0008006" key="4">
    <source>
        <dbReference type="Google" id="ProtNLM"/>
    </source>
</evidence>
<dbReference type="STRING" id="1195246.AGRI_07035"/>
<dbReference type="AlphaFoldDB" id="I9P2T6"/>
<evidence type="ECO:0000256" key="1">
    <source>
        <dbReference type="SAM" id="Phobius"/>
    </source>
</evidence>
<sequence>MKIAKNLLWIDCTAGALAGILVISLSGWLTDLYSISQSFLLVIGTVNLLYAWYSFSLATRRRRQEGLIKILVCANGIWALICIALVTQFSGNMTLLGCAHLVVEAIFVGGLAAMEWKWRNQLLIAT</sequence>
<keyword evidence="1" id="KW-0472">Membrane</keyword>
<keyword evidence="3" id="KW-1185">Reference proteome</keyword>
<proteinExistence type="predicted"/>
<dbReference type="EMBL" id="AKKU01000012">
    <property type="protein sequence ID" value="EIW89222.1"/>
    <property type="molecule type" value="Genomic_DNA"/>
</dbReference>
<keyword evidence="1" id="KW-1133">Transmembrane helix</keyword>
<protein>
    <recommendedName>
        <fullName evidence="4">Transmembrane protein</fullName>
    </recommendedName>
</protein>
<keyword evidence="1" id="KW-0812">Transmembrane</keyword>
<organism evidence="2 3">
    <name type="scientific">Alishewanella agri BL06</name>
    <dbReference type="NCBI Taxonomy" id="1195246"/>
    <lineage>
        <taxon>Bacteria</taxon>
        <taxon>Pseudomonadati</taxon>
        <taxon>Pseudomonadota</taxon>
        <taxon>Gammaproteobacteria</taxon>
        <taxon>Alteromonadales</taxon>
        <taxon>Alteromonadaceae</taxon>
        <taxon>Alishewanella</taxon>
    </lineage>
</organism>
<dbReference type="RefSeq" id="WP_008984298.1">
    <property type="nucleotide sequence ID" value="NZ_AKKU01000012.1"/>
</dbReference>
<comment type="caution">
    <text evidence="2">The sequence shown here is derived from an EMBL/GenBank/DDBJ whole genome shotgun (WGS) entry which is preliminary data.</text>
</comment>
<evidence type="ECO:0000313" key="3">
    <source>
        <dbReference type="Proteomes" id="UP000035062"/>
    </source>
</evidence>
<evidence type="ECO:0000313" key="2">
    <source>
        <dbReference type="EMBL" id="EIW89222.1"/>
    </source>
</evidence>
<feature type="transmembrane region" description="Helical" evidence="1">
    <location>
        <begin position="93"/>
        <end position="114"/>
    </location>
</feature>
<dbReference type="Proteomes" id="UP000035062">
    <property type="component" value="Unassembled WGS sequence"/>
</dbReference>
<name>I9P2T6_9ALTE</name>